<feature type="compositionally biased region" description="Polar residues" evidence="1">
    <location>
        <begin position="112"/>
        <end position="122"/>
    </location>
</feature>
<dbReference type="Proteomes" id="UP001244011">
    <property type="component" value="Unassembled WGS sequence"/>
</dbReference>
<comment type="caution">
    <text evidence="2">The sequence shown here is derived from an EMBL/GenBank/DDBJ whole genome shotgun (WGS) entry which is preliminary data.</text>
</comment>
<keyword evidence="3" id="KW-1185">Reference proteome</keyword>
<accession>A0AAJ0C9E8</accession>
<protein>
    <submittedName>
        <fullName evidence="2">Uncharacterized protein</fullName>
    </submittedName>
</protein>
<dbReference type="AlphaFoldDB" id="A0AAJ0C9E8"/>
<gene>
    <name evidence="2" type="ORF">QBC33DRAFT_566093</name>
</gene>
<dbReference type="EMBL" id="MU838998">
    <property type="protein sequence ID" value="KAK1771962.1"/>
    <property type="molecule type" value="Genomic_DNA"/>
</dbReference>
<feature type="compositionally biased region" description="Polar residues" evidence="1">
    <location>
        <begin position="58"/>
        <end position="76"/>
    </location>
</feature>
<feature type="compositionally biased region" description="Polar residues" evidence="1">
    <location>
        <begin position="153"/>
        <end position="164"/>
    </location>
</feature>
<feature type="region of interest" description="Disordered" evidence="1">
    <location>
        <begin position="27"/>
        <end position="164"/>
    </location>
</feature>
<dbReference type="GeneID" id="85313630"/>
<evidence type="ECO:0000256" key="1">
    <source>
        <dbReference type="SAM" id="MobiDB-lite"/>
    </source>
</evidence>
<sequence>MIDSQVNGKHKRGRISVRVPSIWTALKTSQPFESPPADIPSPQLKRSSTFKIPLKVNTDPSLSTFNNRSRASSLEQSPPEKRHAYKSSLGSIPSATKPPENPQPRVDPPRPTRQSSSDQFSAATKEPLTYTPVNEESPTASTPPRPLQDRPSPDSTMSSQPTKVDTQAYAAPPNANSATTRVNLPGLPGPNIPLPNISGQANGVIGNLLKGPVTADGKLKEAALMVGIKLDLEAEVHITARVRGDILVGLY</sequence>
<evidence type="ECO:0000313" key="3">
    <source>
        <dbReference type="Proteomes" id="UP001244011"/>
    </source>
</evidence>
<name>A0AAJ0C9E8_9PEZI</name>
<feature type="compositionally biased region" description="Polar residues" evidence="1">
    <location>
        <begin position="131"/>
        <end position="140"/>
    </location>
</feature>
<organism evidence="2 3">
    <name type="scientific">Phialemonium atrogriseum</name>
    <dbReference type="NCBI Taxonomy" id="1093897"/>
    <lineage>
        <taxon>Eukaryota</taxon>
        <taxon>Fungi</taxon>
        <taxon>Dikarya</taxon>
        <taxon>Ascomycota</taxon>
        <taxon>Pezizomycotina</taxon>
        <taxon>Sordariomycetes</taxon>
        <taxon>Sordariomycetidae</taxon>
        <taxon>Cephalothecales</taxon>
        <taxon>Cephalothecaceae</taxon>
        <taxon>Phialemonium</taxon>
    </lineage>
</organism>
<dbReference type="RefSeq" id="XP_060288175.1">
    <property type="nucleotide sequence ID" value="XM_060430443.1"/>
</dbReference>
<reference evidence="2" key="1">
    <citation type="submission" date="2023-06" db="EMBL/GenBank/DDBJ databases">
        <title>Genome-scale phylogeny and comparative genomics of the fungal order Sordariales.</title>
        <authorList>
            <consortium name="Lawrence Berkeley National Laboratory"/>
            <person name="Hensen N."/>
            <person name="Bonometti L."/>
            <person name="Westerberg I."/>
            <person name="Brannstrom I.O."/>
            <person name="Guillou S."/>
            <person name="Cros-Aarteil S."/>
            <person name="Calhoun S."/>
            <person name="Haridas S."/>
            <person name="Kuo A."/>
            <person name="Mondo S."/>
            <person name="Pangilinan J."/>
            <person name="Riley R."/>
            <person name="Labutti K."/>
            <person name="Andreopoulos B."/>
            <person name="Lipzen A."/>
            <person name="Chen C."/>
            <person name="Yanf M."/>
            <person name="Daum C."/>
            <person name="Ng V."/>
            <person name="Clum A."/>
            <person name="Steindorff A."/>
            <person name="Ohm R."/>
            <person name="Martin F."/>
            <person name="Silar P."/>
            <person name="Natvig D."/>
            <person name="Lalanne C."/>
            <person name="Gautier V."/>
            <person name="Ament-Velasquez S.L."/>
            <person name="Kruys A."/>
            <person name="Hutchinson M.I."/>
            <person name="Powell A.J."/>
            <person name="Barry K."/>
            <person name="Miller A.N."/>
            <person name="Grigoriev I.V."/>
            <person name="Debuchy R."/>
            <person name="Gladieux P."/>
            <person name="Thoren M.H."/>
            <person name="Johannesson H."/>
        </authorList>
    </citation>
    <scope>NUCLEOTIDE SEQUENCE</scope>
    <source>
        <strain evidence="2">8032-3</strain>
    </source>
</reference>
<feature type="compositionally biased region" description="Pro residues" evidence="1">
    <location>
        <begin position="99"/>
        <end position="111"/>
    </location>
</feature>
<proteinExistence type="predicted"/>
<evidence type="ECO:0000313" key="2">
    <source>
        <dbReference type="EMBL" id="KAK1771962.1"/>
    </source>
</evidence>